<organism evidence="6 7">
    <name type="scientific">Arthrobacter ramosus</name>
    <dbReference type="NCBI Taxonomy" id="1672"/>
    <lineage>
        <taxon>Bacteria</taxon>
        <taxon>Bacillati</taxon>
        <taxon>Actinomycetota</taxon>
        <taxon>Actinomycetes</taxon>
        <taxon>Micrococcales</taxon>
        <taxon>Micrococcaceae</taxon>
        <taxon>Arthrobacter</taxon>
    </lineage>
</organism>
<keyword evidence="7" id="KW-1185">Reference proteome</keyword>
<dbReference type="SUPFAM" id="SSF53850">
    <property type="entry name" value="Periplasmic binding protein-like II"/>
    <property type="match status" value="1"/>
</dbReference>
<sequence length="297" mass="31968">MISADDLRFFLEVARTGKLVAAARGLGVDHTTVGRRISHLERATASRLFVRSTGGWTLTEAGQRLAIHAEAVESSLLAAAEELGSEPGRLSGTVRIATPDGFGAFVLSPGLGGLRRKHPDLAIEIVTATRLNLLATKEFDVGISLAEPTIRGVSATALAAYPLGLYAAPQYLETNATIAAVDDLQDHSVIGYVDSLLDIPDLRFLDTALPGVRPAIQTNNITGQWMATVAGLGVAVLPLFIGESDRRLVRILADTVHLRRKYWLAVPRELQRLARTKAVQNALFDLAASHPYLEPIR</sequence>
<dbReference type="RefSeq" id="WP_234753632.1">
    <property type="nucleotide sequence ID" value="NZ_BAAAWN010000001.1"/>
</dbReference>
<dbReference type="SUPFAM" id="SSF46785">
    <property type="entry name" value="Winged helix' DNA-binding domain"/>
    <property type="match status" value="1"/>
</dbReference>
<proteinExistence type="inferred from homology"/>
<evidence type="ECO:0000313" key="6">
    <source>
        <dbReference type="EMBL" id="MFB9818028.1"/>
    </source>
</evidence>
<comment type="similarity">
    <text evidence="1">Belongs to the LysR transcriptional regulatory family.</text>
</comment>
<dbReference type="InterPro" id="IPR036388">
    <property type="entry name" value="WH-like_DNA-bd_sf"/>
</dbReference>
<keyword evidence="3" id="KW-0238">DNA-binding</keyword>
<keyword evidence="2" id="KW-0805">Transcription regulation</keyword>
<protein>
    <submittedName>
        <fullName evidence="6">LysR family transcriptional regulator</fullName>
    </submittedName>
</protein>
<dbReference type="Gene3D" id="1.10.10.10">
    <property type="entry name" value="Winged helix-like DNA-binding domain superfamily/Winged helix DNA-binding domain"/>
    <property type="match status" value="1"/>
</dbReference>
<evidence type="ECO:0000256" key="3">
    <source>
        <dbReference type="ARBA" id="ARBA00023125"/>
    </source>
</evidence>
<name>A0ABV5XTF2_ARTRM</name>
<dbReference type="PANTHER" id="PTHR30537">
    <property type="entry name" value="HTH-TYPE TRANSCRIPTIONAL REGULATOR"/>
    <property type="match status" value="1"/>
</dbReference>
<evidence type="ECO:0000259" key="5">
    <source>
        <dbReference type="PROSITE" id="PS50931"/>
    </source>
</evidence>
<gene>
    <name evidence="6" type="ORF">ACFFP1_00775</name>
</gene>
<dbReference type="PANTHER" id="PTHR30537:SF3">
    <property type="entry name" value="TRANSCRIPTIONAL REGULATORY PROTEIN"/>
    <property type="match status" value="1"/>
</dbReference>
<dbReference type="InterPro" id="IPR005119">
    <property type="entry name" value="LysR_subst-bd"/>
</dbReference>
<reference evidence="6 7" key="1">
    <citation type="submission" date="2024-09" db="EMBL/GenBank/DDBJ databases">
        <authorList>
            <person name="Sun Q."/>
            <person name="Mori K."/>
        </authorList>
    </citation>
    <scope>NUCLEOTIDE SEQUENCE [LARGE SCALE GENOMIC DNA]</scope>
    <source>
        <strain evidence="6 7">JCM 1334</strain>
    </source>
</reference>
<dbReference type="Gene3D" id="3.40.190.290">
    <property type="match status" value="1"/>
</dbReference>
<dbReference type="Proteomes" id="UP001589702">
    <property type="component" value="Unassembled WGS sequence"/>
</dbReference>
<dbReference type="InterPro" id="IPR058163">
    <property type="entry name" value="LysR-type_TF_proteobact-type"/>
</dbReference>
<evidence type="ECO:0000313" key="7">
    <source>
        <dbReference type="Proteomes" id="UP001589702"/>
    </source>
</evidence>
<keyword evidence="4" id="KW-0804">Transcription</keyword>
<evidence type="ECO:0000256" key="2">
    <source>
        <dbReference type="ARBA" id="ARBA00023015"/>
    </source>
</evidence>
<dbReference type="EMBL" id="JBHMBC010000002">
    <property type="protein sequence ID" value="MFB9818028.1"/>
    <property type="molecule type" value="Genomic_DNA"/>
</dbReference>
<feature type="domain" description="HTH lysR-type" evidence="5">
    <location>
        <begin position="2"/>
        <end position="59"/>
    </location>
</feature>
<dbReference type="InterPro" id="IPR000847">
    <property type="entry name" value="LysR_HTH_N"/>
</dbReference>
<dbReference type="InterPro" id="IPR036390">
    <property type="entry name" value="WH_DNA-bd_sf"/>
</dbReference>
<dbReference type="Pfam" id="PF00126">
    <property type="entry name" value="HTH_1"/>
    <property type="match status" value="1"/>
</dbReference>
<evidence type="ECO:0000256" key="4">
    <source>
        <dbReference type="ARBA" id="ARBA00023163"/>
    </source>
</evidence>
<dbReference type="PROSITE" id="PS50931">
    <property type="entry name" value="HTH_LYSR"/>
    <property type="match status" value="1"/>
</dbReference>
<comment type="caution">
    <text evidence="6">The sequence shown here is derived from an EMBL/GenBank/DDBJ whole genome shotgun (WGS) entry which is preliminary data.</text>
</comment>
<dbReference type="Pfam" id="PF03466">
    <property type="entry name" value="LysR_substrate"/>
    <property type="match status" value="1"/>
</dbReference>
<evidence type="ECO:0000256" key="1">
    <source>
        <dbReference type="ARBA" id="ARBA00009437"/>
    </source>
</evidence>
<accession>A0ABV5XTF2</accession>